<evidence type="ECO:0000313" key="1">
    <source>
        <dbReference type="EMBL" id="KAJ2932050.1"/>
    </source>
</evidence>
<reference evidence="1" key="1">
    <citation type="submission" date="2022-06" db="EMBL/GenBank/DDBJ databases">
        <title>Genome Sequence of Candolleomyces eurysporus.</title>
        <authorList>
            <person name="Buettner E."/>
        </authorList>
    </citation>
    <scope>NUCLEOTIDE SEQUENCE</scope>
    <source>
        <strain evidence="1">VTCC 930004</strain>
    </source>
</reference>
<keyword evidence="2" id="KW-1185">Reference proteome</keyword>
<dbReference type="EMBL" id="JANBPK010000784">
    <property type="protein sequence ID" value="KAJ2932050.1"/>
    <property type="molecule type" value="Genomic_DNA"/>
</dbReference>
<dbReference type="OrthoDB" id="10404036at2759"/>
<dbReference type="Proteomes" id="UP001140091">
    <property type="component" value="Unassembled WGS sequence"/>
</dbReference>
<dbReference type="AlphaFoldDB" id="A0A9W8JJM9"/>
<sequence length="255" mass="28443">MKTLILASTGAYMHLYSRRKDSEGIKSFNMLLDSYQHPTAINAHKMATDIQRRREGSLYHCHLLGSQAIDKIITFSCHYFSKIVNNQLSKASQPAGLAYLLVPFCCSIVTVAIGGVEEFGHKVSVAKILGHPGLMDLLYSKVGYTQDFLNYIRSEGTESEKQDVEWLNTAVKAHAAMAIQPFHQSVVADLGSIVRPHQTAKLPRQFANLKSHFDFEKTYKTHDSDESLPPVLVARLADARSEASTSGFYLDEFCL</sequence>
<proteinExistence type="predicted"/>
<organism evidence="1 2">
    <name type="scientific">Candolleomyces eurysporus</name>
    <dbReference type="NCBI Taxonomy" id="2828524"/>
    <lineage>
        <taxon>Eukaryota</taxon>
        <taxon>Fungi</taxon>
        <taxon>Dikarya</taxon>
        <taxon>Basidiomycota</taxon>
        <taxon>Agaricomycotina</taxon>
        <taxon>Agaricomycetes</taxon>
        <taxon>Agaricomycetidae</taxon>
        <taxon>Agaricales</taxon>
        <taxon>Agaricineae</taxon>
        <taxon>Psathyrellaceae</taxon>
        <taxon>Candolleomyces</taxon>
    </lineage>
</organism>
<accession>A0A9W8JJM9</accession>
<evidence type="ECO:0000313" key="2">
    <source>
        <dbReference type="Proteomes" id="UP001140091"/>
    </source>
</evidence>
<protein>
    <submittedName>
        <fullName evidence="1">Uncharacterized protein</fullName>
    </submittedName>
</protein>
<feature type="non-terminal residue" evidence="1">
    <location>
        <position position="1"/>
    </location>
</feature>
<comment type="caution">
    <text evidence="1">The sequence shown here is derived from an EMBL/GenBank/DDBJ whole genome shotgun (WGS) entry which is preliminary data.</text>
</comment>
<gene>
    <name evidence="1" type="ORF">H1R20_g5053</name>
</gene>
<name>A0A9W8JJM9_9AGAR</name>